<evidence type="ECO:0000313" key="1">
    <source>
        <dbReference type="EMBL" id="OZI47032.1"/>
    </source>
</evidence>
<keyword evidence="2" id="KW-1185">Reference proteome</keyword>
<dbReference type="EMBL" id="NEVP01000011">
    <property type="protein sequence ID" value="OZI47032.1"/>
    <property type="molecule type" value="Genomic_DNA"/>
</dbReference>
<dbReference type="AlphaFoldDB" id="A0A261TCR0"/>
<proteinExistence type="predicted"/>
<sequence length="227" mass="24886">MDLSSMDLETALMQVQQQRTQLLDSTLRSQMDAVNQRNQDIAGLNEKSAALRNANTDMESANVDMTAKIAEYKDLADRLAASKCPDPDGWYGLSFGQGDNGDLSFKTLDQIKAAGLDIPGGDNAPRNVDGNHTMDAKGWVVQSFIDQLGAKIAGMEESIKTNTATIKTNNDAIADNKNAIDSLSNSQQMDMLRLQSLSNKRNEAFDVMTNFIKKMQDNRSSIVGNMR</sequence>
<dbReference type="OrthoDB" id="8908424at2"/>
<accession>A0A261TCR0</accession>
<reference evidence="1 2" key="1">
    <citation type="submission" date="2017-05" db="EMBL/GenBank/DDBJ databases">
        <title>Complete and WGS of Bordetella genogroups.</title>
        <authorList>
            <person name="Spilker T."/>
            <person name="LiPuma J."/>
        </authorList>
    </citation>
    <scope>NUCLEOTIDE SEQUENCE [LARGE SCALE GENOMIC DNA]</scope>
    <source>
        <strain evidence="1 2">AU10456</strain>
    </source>
</reference>
<name>A0A261TCR0_9BORD</name>
<gene>
    <name evidence="1" type="ORF">CAL25_18440</name>
</gene>
<protein>
    <submittedName>
        <fullName evidence="1">Uncharacterized protein</fullName>
    </submittedName>
</protein>
<organism evidence="1 2">
    <name type="scientific">Bordetella genomosp. 5</name>
    <dbReference type="NCBI Taxonomy" id="1395608"/>
    <lineage>
        <taxon>Bacteria</taxon>
        <taxon>Pseudomonadati</taxon>
        <taxon>Pseudomonadota</taxon>
        <taxon>Betaproteobacteria</taxon>
        <taxon>Burkholderiales</taxon>
        <taxon>Alcaligenaceae</taxon>
        <taxon>Bordetella</taxon>
    </lineage>
</organism>
<evidence type="ECO:0000313" key="2">
    <source>
        <dbReference type="Proteomes" id="UP000216913"/>
    </source>
</evidence>
<dbReference type="Proteomes" id="UP000216913">
    <property type="component" value="Unassembled WGS sequence"/>
</dbReference>
<comment type="caution">
    <text evidence="1">The sequence shown here is derived from an EMBL/GenBank/DDBJ whole genome shotgun (WGS) entry which is preliminary data.</text>
</comment>